<evidence type="ECO:0000256" key="2">
    <source>
        <dbReference type="ARBA" id="ARBA00022603"/>
    </source>
</evidence>
<evidence type="ECO:0000256" key="4">
    <source>
        <dbReference type="ARBA" id="ARBA00047942"/>
    </source>
</evidence>
<evidence type="ECO:0000256" key="3">
    <source>
        <dbReference type="ARBA" id="ARBA00022679"/>
    </source>
</evidence>
<dbReference type="PANTHER" id="PTHR33841">
    <property type="entry name" value="DNA METHYLTRANSFERASE YEEA-RELATED"/>
    <property type="match status" value="1"/>
</dbReference>
<dbReference type="STRING" id="569882.SAMN04490248_11541"/>
<organism evidence="5 6">
    <name type="scientific">Salinihabitans flavidus</name>
    <dbReference type="NCBI Taxonomy" id="569882"/>
    <lineage>
        <taxon>Bacteria</taxon>
        <taxon>Pseudomonadati</taxon>
        <taxon>Pseudomonadota</taxon>
        <taxon>Alphaproteobacteria</taxon>
        <taxon>Rhodobacterales</taxon>
        <taxon>Roseobacteraceae</taxon>
        <taxon>Salinihabitans</taxon>
    </lineage>
</organism>
<sequence>MNIAAPLQKDKKQPANVFSYEGAVADGAKMILDRVMHQAEKDERDLAYYTPCKSEQARKLSGSYYTPVDVARFFWNQFFDASNISGPEQATALVRNHRFIEPSCGSGVLVFALLRKLLDLGVPLEAMHDLDLHLVDINAASLDYAKRQFSVINSALGADYFTPYFEHKDFLTYQGEKSSRPVCLFGNPPFVSNPKGAKWKNSYADFLDRCLEIAAPLAAMHFIVPLSIAFSRDYAALRNKLRSRRFAVYASHFDNIPDTLFKSGKPQSDNTNKANSQRCTIVSALANTEHRLYSSPLYRWSTSERAGFLAGSPELYDVTEYRITDQFIRPSSGAMARYLQHQQFAYHLGDLADNRGSHALYIGSVARNYVSVRGQAGSGVHIFRFNDRESFYRFLGIVASDVFLEYWRSIGDGFHVTRSNILDFPLSADLVTLVDVSMPRIRSMWARRQSCEKTKLNSGTIVRSYDFSAAAPSYSPALTRLNIEPL</sequence>
<name>A0A1H8TDM3_9RHOB</name>
<dbReference type="GO" id="GO:0032259">
    <property type="term" value="P:methylation"/>
    <property type="evidence" value="ECO:0007669"/>
    <property type="project" value="UniProtKB-KW"/>
</dbReference>
<gene>
    <name evidence="5" type="ORF">SAMN04490248_11541</name>
</gene>
<dbReference type="EC" id="2.1.1.72" evidence="1"/>
<evidence type="ECO:0000313" key="6">
    <source>
        <dbReference type="Proteomes" id="UP000198893"/>
    </source>
</evidence>
<dbReference type="PANTHER" id="PTHR33841:SF1">
    <property type="entry name" value="DNA METHYLTRANSFERASE A"/>
    <property type="match status" value="1"/>
</dbReference>
<dbReference type="RefSeq" id="WP_139196174.1">
    <property type="nucleotide sequence ID" value="NZ_FODS01000015.1"/>
</dbReference>
<keyword evidence="3" id="KW-0808">Transferase</keyword>
<dbReference type="PRINTS" id="PR00507">
    <property type="entry name" value="N12N6MTFRASE"/>
</dbReference>
<dbReference type="Gene3D" id="3.40.50.150">
    <property type="entry name" value="Vaccinia Virus protein VP39"/>
    <property type="match status" value="1"/>
</dbReference>
<evidence type="ECO:0000313" key="5">
    <source>
        <dbReference type="EMBL" id="SEO89199.1"/>
    </source>
</evidence>
<keyword evidence="6" id="KW-1185">Reference proteome</keyword>
<dbReference type="OrthoDB" id="32195at2"/>
<dbReference type="EMBL" id="FODS01000015">
    <property type="protein sequence ID" value="SEO89199.1"/>
    <property type="molecule type" value="Genomic_DNA"/>
</dbReference>
<protein>
    <recommendedName>
        <fullName evidence="1">site-specific DNA-methyltransferase (adenine-specific)</fullName>
        <ecNumber evidence="1">2.1.1.72</ecNumber>
    </recommendedName>
</protein>
<accession>A0A1H8TDM3</accession>
<keyword evidence="2" id="KW-0489">Methyltransferase</keyword>
<dbReference type="AlphaFoldDB" id="A0A1H8TDM3"/>
<evidence type="ECO:0000256" key="1">
    <source>
        <dbReference type="ARBA" id="ARBA00011900"/>
    </source>
</evidence>
<dbReference type="InterPro" id="IPR029063">
    <property type="entry name" value="SAM-dependent_MTases_sf"/>
</dbReference>
<dbReference type="SUPFAM" id="SSF53335">
    <property type="entry name" value="S-adenosyl-L-methionine-dependent methyltransferases"/>
    <property type="match status" value="1"/>
</dbReference>
<dbReference type="InterPro" id="IPR050953">
    <property type="entry name" value="N4_N6_ade-DNA_methylase"/>
</dbReference>
<dbReference type="Proteomes" id="UP000198893">
    <property type="component" value="Unassembled WGS sequence"/>
</dbReference>
<reference evidence="5 6" key="1">
    <citation type="submission" date="2016-10" db="EMBL/GenBank/DDBJ databases">
        <authorList>
            <person name="de Groot N.N."/>
        </authorList>
    </citation>
    <scope>NUCLEOTIDE SEQUENCE [LARGE SCALE GENOMIC DNA]</scope>
    <source>
        <strain evidence="5 6">DSM 27842</strain>
    </source>
</reference>
<dbReference type="GO" id="GO:0009007">
    <property type="term" value="F:site-specific DNA-methyltransferase (adenine-specific) activity"/>
    <property type="evidence" value="ECO:0007669"/>
    <property type="project" value="UniProtKB-EC"/>
</dbReference>
<comment type="catalytic activity">
    <reaction evidence="4">
        <text>a 2'-deoxyadenosine in DNA + S-adenosyl-L-methionine = an N(6)-methyl-2'-deoxyadenosine in DNA + S-adenosyl-L-homocysteine + H(+)</text>
        <dbReference type="Rhea" id="RHEA:15197"/>
        <dbReference type="Rhea" id="RHEA-COMP:12418"/>
        <dbReference type="Rhea" id="RHEA-COMP:12419"/>
        <dbReference type="ChEBI" id="CHEBI:15378"/>
        <dbReference type="ChEBI" id="CHEBI:57856"/>
        <dbReference type="ChEBI" id="CHEBI:59789"/>
        <dbReference type="ChEBI" id="CHEBI:90615"/>
        <dbReference type="ChEBI" id="CHEBI:90616"/>
        <dbReference type="EC" id="2.1.1.72"/>
    </reaction>
</comment>
<proteinExistence type="predicted"/>